<proteinExistence type="predicted"/>
<evidence type="ECO:0000313" key="2">
    <source>
        <dbReference type="Proteomes" id="UP000286097"/>
    </source>
</evidence>
<organism evidence="1 2">
    <name type="scientific">Peronospora effusa</name>
    <dbReference type="NCBI Taxonomy" id="542832"/>
    <lineage>
        <taxon>Eukaryota</taxon>
        <taxon>Sar</taxon>
        <taxon>Stramenopiles</taxon>
        <taxon>Oomycota</taxon>
        <taxon>Peronosporomycetes</taxon>
        <taxon>Peronosporales</taxon>
        <taxon>Peronosporaceae</taxon>
        <taxon>Peronospora</taxon>
    </lineage>
</organism>
<sequence length="317" mass="36597">MSEAFVAIFPFLADHLKGDDLNQLNRALNKHLYLLANREKDATEVFKLLGLHLTNGKCFESPLYSKWIAFVRLRYHDKTEAFVAMFPALADHLMGSDLAELKGELKSQLNVWATKDGQDVAEIFKLLKLHLTDGKVVESPLYTEWFEFVREKYGDDTKAFVAMFPVLADHLKDDELAKLLVVGLTLDLTKESAAKRLNERAEELVKEWVDNSKDAAYVFELLELHLRKNYNILLQESLEERPLVTLWEKFVQEKSVEKEKVVLMLNRFYNKANGLPKVHVAGMQMNNAKIDESRMIQLSTKADFLKDPSTPKFYNWL</sequence>
<dbReference type="AlphaFoldDB" id="A0A3R7W2R2"/>
<dbReference type="Proteomes" id="UP000286097">
    <property type="component" value="Unassembled WGS sequence"/>
</dbReference>
<comment type="caution">
    <text evidence="1">The sequence shown here is derived from an EMBL/GenBank/DDBJ whole genome shotgun (WGS) entry which is preliminary data.</text>
</comment>
<protein>
    <submittedName>
        <fullName evidence="1">Uncharacterized protein</fullName>
    </submittedName>
</protein>
<dbReference type="EMBL" id="QKXF01000268">
    <property type="protein sequence ID" value="RQM13289.1"/>
    <property type="molecule type" value="Genomic_DNA"/>
</dbReference>
<reference evidence="1 2" key="1">
    <citation type="submission" date="2018-06" db="EMBL/GenBank/DDBJ databases">
        <title>Comparative genomics of downy mildews reveals potential adaptations to biotrophy.</title>
        <authorList>
            <person name="Fletcher K."/>
            <person name="Klosterman S.J."/>
            <person name="Derevnina L."/>
            <person name="Martin F."/>
            <person name="Koike S."/>
            <person name="Reyes Chin-Wo S."/>
            <person name="Mou B."/>
            <person name="Michelmore R."/>
        </authorList>
    </citation>
    <scope>NUCLEOTIDE SEQUENCE [LARGE SCALE GENOMIC DNA]</scope>
    <source>
        <strain evidence="1 2">R13</strain>
    </source>
</reference>
<gene>
    <name evidence="1" type="ORF">DD237_007651</name>
</gene>
<evidence type="ECO:0000313" key="1">
    <source>
        <dbReference type="EMBL" id="RQM13289.1"/>
    </source>
</evidence>
<dbReference type="VEuPathDB" id="FungiDB:DD237_007651"/>
<name>A0A3R7W2R2_9STRA</name>
<accession>A0A3R7W2R2</accession>